<evidence type="ECO:0000313" key="1">
    <source>
        <dbReference type="EMBL" id="SCF20859.1"/>
    </source>
</evidence>
<reference evidence="2" key="1">
    <citation type="submission" date="2016-06" db="EMBL/GenBank/DDBJ databases">
        <authorList>
            <person name="Varghese N."/>
            <person name="Submissions Spin"/>
        </authorList>
    </citation>
    <scope>NUCLEOTIDE SEQUENCE [LARGE SCALE GENOMIC DNA]</scope>
    <source>
        <strain evidence="2">DSM 45160</strain>
    </source>
</reference>
<proteinExistence type="predicted"/>
<organism evidence="1 2">
    <name type="scientific">Micromonospora chokoriensis</name>
    <dbReference type="NCBI Taxonomy" id="356851"/>
    <lineage>
        <taxon>Bacteria</taxon>
        <taxon>Bacillati</taxon>
        <taxon>Actinomycetota</taxon>
        <taxon>Actinomycetes</taxon>
        <taxon>Micromonosporales</taxon>
        <taxon>Micromonosporaceae</taxon>
        <taxon>Micromonospora</taxon>
    </lineage>
</organism>
<protein>
    <submittedName>
        <fullName evidence="1">Uncharacterized protein</fullName>
    </submittedName>
</protein>
<accession>A0A1C4YJF6</accession>
<dbReference type="RefSeq" id="WP_088989983.1">
    <property type="nucleotide sequence ID" value="NZ_LT607409.1"/>
</dbReference>
<keyword evidence="2" id="KW-1185">Reference proteome</keyword>
<dbReference type="AlphaFoldDB" id="A0A1C4YJF6"/>
<gene>
    <name evidence="1" type="ORF">GA0070612_4844</name>
</gene>
<sequence>MSPLARPDVTGAALGRCRIHRRPLLAEQPAVLAEQIATDRLARDSGTPGPLPLPQPSRRHGYCSDCVASLAAAAVVYLNGDDQ</sequence>
<dbReference type="Proteomes" id="UP000198224">
    <property type="component" value="Chromosome I"/>
</dbReference>
<evidence type="ECO:0000313" key="2">
    <source>
        <dbReference type="Proteomes" id="UP000198224"/>
    </source>
</evidence>
<name>A0A1C4YJF6_9ACTN</name>
<dbReference type="EMBL" id="LT607409">
    <property type="protein sequence ID" value="SCF20859.1"/>
    <property type="molecule type" value="Genomic_DNA"/>
</dbReference>